<evidence type="ECO:0000259" key="3">
    <source>
        <dbReference type="Pfam" id="PF00588"/>
    </source>
</evidence>
<feature type="domain" description="tRNA/rRNA methyltransferase SpoU type" evidence="3">
    <location>
        <begin position="6"/>
        <end position="129"/>
    </location>
</feature>
<dbReference type="PANTHER" id="PTHR43191:SF7">
    <property type="entry name" value="OBP33PEP LIKE PROTEIN"/>
    <property type="match status" value="1"/>
</dbReference>
<evidence type="ECO:0000256" key="1">
    <source>
        <dbReference type="ARBA" id="ARBA00022603"/>
    </source>
</evidence>
<dbReference type="PANTHER" id="PTHR43191">
    <property type="entry name" value="RRNA METHYLTRANSFERASE 3"/>
    <property type="match status" value="1"/>
</dbReference>
<dbReference type="Pfam" id="PF00588">
    <property type="entry name" value="SpoU_methylase"/>
    <property type="match status" value="1"/>
</dbReference>
<dbReference type="Proteomes" id="UP000794436">
    <property type="component" value="Unassembled WGS sequence"/>
</dbReference>
<dbReference type="GO" id="GO:0003723">
    <property type="term" value="F:RNA binding"/>
    <property type="evidence" value="ECO:0007669"/>
    <property type="project" value="InterPro"/>
</dbReference>
<dbReference type="InterPro" id="IPR029026">
    <property type="entry name" value="tRNA_m1G_MTases_N"/>
</dbReference>
<dbReference type="SUPFAM" id="SSF75217">
    <property type="entry name" value="alpha/beta knot"/>
    <property type="match status" value="1"/>
</dbReference>
<accession>A0A8K1CNF6</accession>
<dbReference type="InterPro" id="IPR001537">
    <property type="entry name" value="SpoU_MeTrfase"/>
</dbReference>
<dbReference type="GO" id="GO:0006396">
    <property type="term" value="P:RNA processing"/>
    <property type="evidence" value="ECO:0007669"/>
    <property type="project" value="InterPro"/>
</dbReference>
<keyword evidence="1" id="KW-0489">Methyltransferase</keyword>
<name>A0A8K1CNF6_PYTOL</name>
<dbReference type="GO" id="GO:0008173">
    <property type="term" value="F:RNA methyltransferase activity"/>
    <property type="evidence" value="ECO:0007669"/>
    <property type="project" value="InterPro"/>
</dbReference>
<keyword evidence="5" id="KW-1185">Reference proteome</keyword>
<reference evidence="4" key="1">
    <citation type="submission" date="2019-03" db="EMBL/GenBank/DDBJ databases">
        <title>Long read genome sequence of the mycoparasitic Pythium oligandrum ATCC 38472 isolated from sugarbeet rhizosphere.</title>
        <authorList>
            <person name="Gaulin E."/>
        </authorList>
    </citation>
    <scope>NUCLEOTIDE SEQUENCE</scope>
    <source>
        <strain evidence="4">ATCC 38472_TT</strain>
    </source>
</reference>
<dbReference type="GO" id="GO:0032259">
    <property type="term" value="P:methylation"/>
    <property type="evidence" value="ECO:0007669"/>
    <property type="project" value="UniProtKB-KW"/>
</dbReference>
<dbReference type="InterPro" id="IPR051259">
    <property type="entry name" value="rRNA_Methyltransferase"/>
</dbReference>
<organism evidence="4 5">
    <name type="scientific">Pythium oligandrum</name>
    <name type="common">Mycoparasitic fungus</name>
    <dbReference type="NCBI Taxonomy" id="41045"/>
    <lineage>
        <taxon>Eukaryota</taxon>
        <taxon>Sar</taxon>
        <taxon>Stramenopiles</taxon>
        <taxon>Oomycota</taxon>
        <taxon>Peronosporomycetes</taxon>
        <taxon>Pythiales</taxon>
        <taxon>Pythiaceae</taxon>
        <taxon>Pythium</taxon>
    </lineage>
</organism>
<dbReference type="OrthoDB" id="270651at2759"/>
<dbReference type="AlphaFoldDB" id="A0A8K1CNF6"/>
<dbReference type="Gene3D" id="3.40.1280.10">
    <property type="match status" value="1"/>
</dbReference>
<dbReference type="InterPro" id="IPR029028">
    <property type="entry name" value="Alpha/beta_knot_MTases"/>
</dbReference>
<keyword evidence="2" id="KW-0808">Transferase</keyword>
<evidence type="ECO:0000313" key="4">
    <source>
        <dbReference type="EMBL" id="TMW65831.1"/>
    </source>
</evidence>
<sequence length="213" mass="23578">MSTPELYVVLSNTSGKQNLGTYLRTASAFGATQILVVGSQRYGTHGAHRAHKYVNVVHFYKFSEAQAYLKERNCAIYGIRQHDQVDSVAAHEVLYQGSSAFVIDNEGIGLSDEQVAICDAFVHVPFHGAPRAELVLDVTVVTAIVFHHFTKWAQFPMRPFESTNTQGKFVLDAYPTFDAATDTRAQQVAAEREAYRTQDVDALMADDLANIFG</sequence>
<dbReference type="EMBL" id="SPLM01000036">
    <property type="protein sequence ID" value="TMW65831.1"/>
    <property type="molecule type" value="Genomic_DNA"/>
</dbReference>
<comment type="caution">
    <text evidence="4">The sequence shown here is derived from an EMBL/GenBank/DDBJ whole genome shotgun (WGS) entry which is preliminary data.</text>
</comment>
<evidence type="ECO:0000256" key="2">
    <source>
        <dbReference type="ARBA" id="ARBA00022679"/>
    </source>
</evidence>
<proteinExistence type="predicted"/>
<evidence type="ECO:0000313" key="5">
    <source>
        <dbReference type="Proteomes" id="UP000794436"/>
    </source>
</evidence>
<protein>
    <recommendedName>
        <fullName evidence="3">tRNA/rRNA methyltransferase SpoU type domain-containing protein</fullName>
    </recommendedName>
</protein>
<gene>
    <name evidence="4" type="ORF">Poli38472_003596</name>
</gene>